<sequence length="140" mass="15489">MKSKPLFTMPTAATQPRSTKMWKAQASISSTLLPINYDIATSLGPDYRASAISSPLITTFSQALFAPKSLDFVQLMQLRPQKIPFSVNFALALSRFHAVMDQISAEISRIDQLQIGSMSDFAELKTVPFGDILTMLLLNF</sequence>
<name>V6LJY7_9EUKA</name>
<evidence type="ECO:0000313" key="1">
    <source>
        <dbReference type="EMBL" id="EST44857.1"/>
    </source>
</evidence>
<proteinExistence type="predicted"/>
<reference evidence="1" key="1">
    <citation type="journal article" date="2014" name="PLoS Genet.">
        <title>The Genome of Spironucleus salmonicida Highlights a Fish Pathogen Adapted to Fluctuating Environments.</title>
        <authorList>
            <person name="Xu F."/>
            <person name="Jerlstrom-Hultqvist J."/>
            <person name="Einarsson E."/>
            <person name="Astvaldsson A."/>
            <person name="Svard S.G."/>
            <person name="Andersson J.O."/>
        </authorList>
    </citation>
    <scope>NUCLEOTIDE SEQUENCE</scope>
</reference>
<gene>
    <name evidence="1" type="ORF">SS50377_15237</name>
</gene>
<dbReference type="VEuPathDB" id="GiardiaDB:SS50377_22219"/>
<organism evidence="1">
    <name type="scientific">Spironucleus salmonicida</name>
    <dbReference type="NCBI Taxonomy" id="348837"/>
    <lineage>
        <taxon>Eukaryota</taxon>
        <taxon>Metamonada</taxon>
        <taxon>Diplomonadida</taxon>
        <taxon>Hexamitidae</taxon>
        <taxon>Hexamitinae</taxon>
        <taxon>Spironucleus</taxon>
    </lineage>
</organism>
<protein>
    <submittedName>
        <fullName evidence="1">Uncharacterized protein</fullName>
    </submittedName>
</protein>
<dbReference type="AlphaFoldDB" id="V6LJY7"/>
<accession>V6LJY7</accession>
<dbReference type="EMBL" id="KI546105">
    <property type="protein sequence ID" value="EST44857.1"/>
    <property type="molecule type" value="Genomic_DNA"/>
</dbReference>